<dbReference type="RefSeq" id="WP_031471169.1">
    <property type="nucleotide sequence ID" value="NZ_FOIL01000012.1"/>
</dbReference>
<dbReference type="OrthoDB" id="9781180at2"/>
<proteinExistence type="predicted"/>
<dbReference type="STRING" id="1526.SAMN02910262_00195"/>
<keyword evidence="1" id="KW-0808">Transferase</keyword>
<dbReference type="GO" id="GO:0016301">
    <property type="term" value="F:kinase activity"/>
    <property type="evidence" value="ECO:0007669"/>
    <property type="project" value="UniProtKB-KW"/>
</dbReference>
<dbReference type="EMBL" id="FOIL01000012">
    <property type="protein sequence ID" value="SET31910.1"/>
    <property type="molecule type" value="Genomic_DNA"/>
</dbReference>
<sequence>MANSNLIITIEREYGSGGRIVGKKLAEQLGAGFYDDDLIRIASEKSAVGEQYFRMADEKAGKNIFSRFSGHRIDLTEPSPDSNLTSPENLFRFQAQVMRELAEQGPCVFVGRASGFILDQFEEIEHLVRVFVLSDIVTSVQRVVEVDMVDEERAKKRIRQISRERKEYYRYFTDSDWYDMKNYDLTVNTTRFDLDQTVELIKNYIRLKGYIE</sequence>
<dbReference type="EMBL" id="FOZC01000001">
    <property type="protein sequence ID" value="SFR64268.1"/>
    <property type="molecule type" value="Genomic_DNA"/>
</dbReference>
<evidence type="ECO:0000313" key="3">
    <source>
        <dbReference type="Proteomes" id="UP000199820"/>
    </source>
</evidence>
<organism evidence="1 3">
    <name type="scientific">[Clostridium] aminophilum</name>
    <dbReference type="NCBI Taxonomy" id="1526"/>
    <lineage>
        <taxon>Bacteria</taxon>
        <taxon>Bacillati</taxon>
        <taxon>Bacillota</taxon>
        <taxon>Clostridia</taxon>
        <taxon>Lachnospirales</taxon>
        <taxon>Lachnospiraceae</taxon>
    </lineage>
</organism>
<dbReference type="InterPro" id="IPR027417">
    <property type="entry name" value="P-loop_NTPase"/>
</dbReference>
<evidence type="ECO:0000313" key="1">
    <source>
        <dbReference type="EMBL" id="SET31910.1"/>
    </source>
</evidence>
<evidence type="ECO:0000313" key="2">
    <source>
        <dbReference type="EMBL" id="SFR64268.1"/>
    </source>
</evidence>
<gene>
    <name evidence="2" type="ORF">SAMN02910262_00195</name>
    <name evidence="1" type="ORF">SAMN04487771_101244</name>
</gene>
<dbReference type="SUPFAM" id="SSF52540">
    <property type="entry name" value="P-loop containing nucleoside triphosphate hydrolases"/>
    <property type="match status" value="1"/>
</dbReference>
<protein>
    <submittedName>
        <fullName evidence="1">Cytidylate kinase</fullName>
    </submittedName>
</protein>
<dbReference type="AlphaFoldDB" id="A0A1I0DIH3"/>
<dbReference type="Proteomes" id="UP000214760">
    <property type="component" value="Unassembled WGS sequence"/>
</dbReference>
<dbReference type="Gene3D" id="3.40.50.300">
    <property type="entry name" value="P-loop containing nucleotide triphosphate hydrolases"/>
    <property type="match status" value="1"/>
</dbReference>
<dbReference type="Proteomes" id="UP000199820">
    <property type="component" value="Unassembled WGS sequence"/>
</dbReference>
<accession>A0A1I0DIH3</accession>
<evidence type="ECO:0000313" key="4">
    <source>
        <dbReference type="Proteomes" id="UP000214760"/>
    </source>
</evidence>
<dbReference type="eggNOG" id="COG1102">
    <property type="taxonomic scope" value="Bacteria"/>
</dbReference>
<dbReference type="Pfam" id="PF13189">
    <property type="entry name" value="Cytidylate_kin2"/>
    <property type="match status" value="1"/>
</dbReference>
<keyword evidence="1" id="KW-0418">Kinase</keyword>
<name>A0A1I0DIH3_9FIRM</name>
<reference evidence="3 4" key="1">
    <citation type="submission" date="2016-10" db="EMBL/GenBank/DDBJ databases">
        <authorList>
            <person name="de Groot N.N."/>
        </authorList>
    </citation>
    <scope>NUCLEOTIDE SEQUENCE [LARGE SCALE GENOMIC DNA]</scope>
    <source>
        <strain evidence="2 4">F</strain>
        <strain evidence="1 3">KH1P1</strain>
    </source>
</reference>
<keyword evidence="3" id="KW-1185">Reference proteome</keyword>